<evidence type="ECO:0000313" key="6">
    <source>
        <dbReference type="Proteomes" id="UP001141806"/>
    </source>
</evidence>
<feature type="signal peptide" evidence="3">
    <location>
        <begin position="1"/>
        <end position="30"/>
    </location>
</feature>
<protein>
    <recommendedName>
        <fullName evidence="4">Cystatin domain-containing protein</fullName>
    </recommendedName>
</protein>
<dbReference type="PANTHER" id="PTHR47373:SF1">
    <property type="entry name" value="CYSTEINE PROTEINASE INHIBITOR 2"/>
    <property type="match status" value="1"/>
</dbReference>
<keyword evidence="2" id="KW-0789">Thiol protease inhibitor</keyword>
<dbReference type="CDD" id="cd00042">
    <property type="entry name" value="CY"/>
    <property type="match status" value="1"/>
</dbReference>
<feature type="domain" description="Cystatin" evidence="4">
    <location>
        <begin position="37"/>
        <end position="145"/>
    </location>
</feature>
<proteinExistence type="predicted"/>
<gene>
    <name evidence="5" type="ORF">NE237_005542</name>
</gene>
<evidence type="ECO:0000256" key="2">
    <source>
        <dbReference type="ARBA" id="ARBA00022704"/>
    </source>
</evidence>
<dbReference type="AlphaFoldDB" id="A0A9Q0GNI8"/>
<dbReference type="PROSITE" id="PS00287">
    <property type="entry name" value="CYSTATIN"/>
    <property type="match status" value="1"/>
</dbReference>
<evidence type="ECO:0000256" key="3">
    <source>
        <dbReference type="SAM" id="SignalP"/>
    </source>
</evidence>
<dbReference type="SUPFAM" id="SSF54403">
    <property type="entry name" value="Cystatin/monellin"/>
    <property type="match status" value="1"/>
</dbReference>
<dbReference type="Pfam" id="PF16845">
    <property type="entry name" value="SQAPI"/>
    <property type="match status" value="1"/>
</dbReference>
<dbReference type="OrthoDB" id="1908104at2759"/>
<dbReference type="SMART" id="SM00043">
    <property type="entry name" value="CY"/>
    <property type="match status" value="1"/>
</dbReference>
<evidence type="ECO:0000256" key="1">
    <source>
        <dbReference type="ARBA" id="ARBA00022690"/>
    </source>
</evidence>
<dbReference type="EMBL" id="JAMYWD010000943">
    <property type="protein sequence ID" value="KAJ4946667.1"/>
    <property type="molecule type" value="Genomic_DNA"/>
</dbReference>
<evidence type="ECO:0000259" key="4">
    <source>
        <dbReference type="SMART" id="SM00043"/>
    </source>
</evidence>
<dbReference type="InterPro" id="IPR018073">
    <property type="entry name" value="Prot_inh_cystat_CS"/>
</dbReference>
<keyword evidence="6" id="KW-1185">Reference proteome</keyword>
<dbReference type="InterPro" id="IPR000010">
    <property type="entry name" value="Cystatin_dom"/>
</dbReference>
<reference evidence="5" key="1">
    <citation type="journal article" date="2023" name="Plant J.">
        <title>The genome of the king protea, Protea cynaroides.</title>
        <authorList>
            <person name="Chang J."/>
            <person name="Duong T.A."/>
            <person name="Schoeman C."/>
            <person name="Ma X."/>
            <person name="Roodt D."/>
            <person name="Barker N."/>
            <person name="Li Z."/>
            <person name="Van de Peer Y."/>
            <person name="Mizrachi E."/>
        </authorList>
    </citation>
    <scope>NUCLEOTIDE SEQUENCE</scope>
    <source>
        <tissue evidence="5">Young leaves</tissue>
    </source>
</reference>
<dbReference type="PANTHER" id="PTHR47373">
    <property type="entry name" value="CYSTEINE PROTEINASE INHIBITOR 2"/>
    <property type="match status" value="1"/>
</dbReference>
<dbReference type="Proteomes" id="UP001141806">
    <property type="component" value="Unassembled WGS sequence"/>
</dbReference>
<name>A0A9Q0GNI8_9MAGN</name>
<evidence type="ECO:0000313" key="5">
    <source>
        <dbReference type="EMBL" id="KAJ4946667.1"/>
    </source>
</evidence>
<accession>A0A9Q0GNI8</accession>
<comment type="caution">
    <text evidence="5">The sequence shown here is derived from an EMBL/GenBank/DDBJ whole genome shotgun (WGS) entry which is preliminary data.</text>
</comment>
<dbReference type="InterPro" id="IPR046350">
    <property type="entry name" value="Cystatin_sf"/>
</dbReference>
<sequence>MASGVFYRSSSSIFLSVFLLLAFFFCSSSSLNIDKYGMVGGKKEVKDVKNKAEIQDLGRFSVEEYNKNQYRYQQDQGWFSGNGGRGRDLSLKFKEVVKAQTQIVSGFKYFLTISVSQDRVSKTYDAIVIMKPWVHSKQLITFAPSSMN</sequence>
<organism evidence="5 6">
    <name type="scientific">Protea cynaroides</name>
    <dbReference type="NCBI Taxonomy" id="273540"/>
    <lineage>
        <taxon>Eukaryota</taxon>
        <taxon>Viridiplantae</taxon>
        <taxon>Streptophyta</taxon>
        <taxon>Embryophyta</taxon>
        <taxon>Tracheophyta</taxon>
        <taxon>Spermatophyta</taxon>
        <taxon>Magnoliopsida</taxon>
        <taxon>Proteales</taxon>
        <taxon>Proteaceae</taxon>
        <taxon>Protea</taxon>
    </lineage>
</organism>
<feature type="chain" id="PRO_5040387908" description="Cystatin domain-containing protein" evidence="3">
    <location>
        <begin position="31"/>
        <end position="148"/>
    </location>
</feature>
<dbReference type="GO" id="GO:0004869">
    <property type="term" value="F:cysteine-type endopeptidase inhibitor activity"/>
    <property type="evidence" value="ECO:0007669"/>
    <property type="project" value="UniProtKB-KW"/>
</dbReference>
<keyword evidence="3" id="KW-0732">Signal</keyword>
<keyword evidence="1" id="KW-0646">Protease inhibitor</keyword>
<dbReference type="Gene3D" id="3.10.450.10">
    <property type="match status" value="1"/>
</dbReference>